<feature type="region of interest" description="Disordered" evidence="1">
    <location>
        <begin position="67"/>
        <end position="92"/>
    </location>
</feature>
<evidence type="ECO:0000256" key="1">
    <source>
        <dbReference type="SAM" id="MobiDB-lite"/>
    </source>
</evidence>
<evidence type="ECO:0000313" key="2">
    <source>
        <dbReference type="EMBL" id="GBM82582.1"/>
    </source>
</evidence>
<protein>
    <submittedName>
        <fullName evidence="2">Uncharacterized protein</fullName>
    </submittedName>
</protein>
<dbReference type="EMBL" id="BGPR01003019">
    <property type="protein sequence ID" value="GBM82582.1"/>
    <property type="molecule type" value="Genomic_DNA"/>
</dbReference>
<proteinExistence type="predicted"/>
<sequence length="112" mass="12329">MASCTSGLKPTDTNRCVCKERIAGKKATIFKLGRNELVCVQRAHRLQNRPFSSRPAKIDVLAQSSDSLLSTPTSTHKPEDTPSPTYAPENEPDILKPIITRSGLHFVVIIVM</sequence>
<reference evidence="2 3" key="1">
    <citation type="journal article" date="2019" name="Sci. Rep.">
        <title>Orb-weaving spider Araneus ventricosus genome elucidates the spidroin gene catalogue.</title>
        <authorList>
            <person name="Kono N."/>
            <person name="Nakamura H."/>
            <person name="Ohtoshi R."/>
            <person name="Moran D.A.P."/>
            <person name="Shinohara A."/>
            <person name="Yoshida Y."/>
            <person name="Fujiwara M."/>
            <person name="Mori M."/>
            <person name="Tomita M."/>
            <person name="Arakawa K."/>
        </authorList>
    </citation>
    <scope>NUCLEOTIDE SEQUENCE [LARGE SCALE GENOMIC DNA]</scope>
</reference>
<accession>A0A4Y2J0B9</accession>
<evidence type="ECO:0000313" key="3">
    <source>
        <dbReference type="Proteomes" id="UP000499080"/>
    </source>
</evidence>
<dbReference type="AlphaFoldDB" id="A0A4Y2J0B9"/>
<comment type="caution">
    <text evidence="2">The sequence shown here is derived from an EMBL/GenBank/DDBJ whole genome shotgun (WGS) entry which is preliminary data.</text>
</comment>
<organism evidence="2 3">
    <name type="scientific">Araneus ventricosus</name>
    <name type="common">Orbweaver spider</name>
    <name type="synonym">Epeira ventricosa</name>
    <dbReference type="NCBI Taxonomy" id="182803"/>
    <lineage>
        <taxon>Eukaryota</taxon>
        <taxon>Metazoa</taxon>
        <taxon>Ecdysozoa</taxon>
        <taxon>Arthropoda</taxon>
        <taxon>Chelicerata</taxon>
        <taxon>Arachnida</taxon>
        <taxon>Araneae</taxon>
        <taxon>Araneomorphae</taxon>
        <taxon>Entelegynae</taxon>
        <taxon>Araneoidea</taxon>
        <taxon>Araneidae</taxon>
        <taxon>Araneus</taxon>
    </lineage>
</organism>
<keyword evidence="3" id="KW-1185">Reference proteome</keyword>
<name>A0A4Y2J0B9_ARAVE</name>
<dbReference type="Proteomes" id="UP000499080">
    <property type="component" value="Unassembled WGS sequence"/>
</dbReference>
<gene>
    <name evidence="2" type="ORF">AVEN_208185_1</name>
</gene>